<feature type="transmembrane region" description="Helical" evidence="8">
    <location>
        <begin position="302"/>
        <end position="326"/>
    </location>
</feature>
<evidence type="ECO:0000256" key="8">
    <source>
        <dbReference type="SAM" id="Phobius"/>
    </source>
</evidence>
<dbReference type="PANTHER" id="PTHR30572">
    <property type="entry name" value="MEMBRANE COMPONENT OF TRANSPORTER-RELATED"/>
    <property type="match status" value="1"/>
</dbReference>
<dbReference type="EMBL" id="JAAKZX010000156">
    <property type="protein sequence ID" value="NGO47003.1"/>
    <property type="molecule type" value="Genomic_DNA"/>
</dbReference>
<dbReference type="Proteomes" id="UP001518140">
    <property type="component" value="Unassembled WGS sequence"/>
</dbReference>
<sequence length="804" mass="81514">MSRFGTGALGRVVRSGVGRRRVQTVVIAVAVMMAVASAVVAGSLMVAADAPFDKAFARQNGPHITAEYDPAKATTAQLTATGRLDGVTATAGPYPVATLRPVDAGGGHLRPITLAGRSTPHADVDDLELSSGQWATKPGEIVLTSQVAGPALELGTELKTSDASDAPTLTVVGIAVSAGRSADAWATPAQVTALAAKDTPVTHQMLYRFDSADTGGHIAAARKQLAAAVPKGALLGTQSYLDTKRAADAGAAPTIPFLIAFGVLGIAMSVIIVGSVVSGAVGTGLRRIGILKAIGFTPREVVRAYVAQALIPAGVGIGLGVVLGNLLAVPLLDGTEQAYGTASLSVAWWVDVVVLVAALLVVGIAALVPALRAGRLRTVEAIAVGRAPRTGRGQWAHRAAGRLPLPRAVTYGLAAPFAHPVRTAAMLLAVAFGTVAATFAVGLTSSLNAVGAAQDPENRAAVSVFTGAGPDVTRGGPPAPAPGTAELPPDPGPGMAELPAAADPARVRAAIEAQSGTASYYGKTQQDVTVGGVSGIAQASLYEGDSRSGAYEMISGHWITGRGQVVVPSRFLEKTGTEIGDTIRVTHQQRTQTLRIVGEAFDTSDGELEIHADLADFPNAAPGVFLVEVKSGVSATDYARDLAAAVQPLGGDASANSSSEQDNFVLILNAMAALLTLMLVSVAGLGVLNSVVLDTRERVHDLGVCKALGMSPRQTVSLVLASVAGIGVLGGLIGVPAGFALHGFVLPVMGRAAGTELPPSVLEVYEPPHLVLLGLAGVAIALLGALIPAGWAARTRTATALRTE</sequence>
<gene>
    <name evidence="10" type="ORF">G6048_34505</name>
</gene>
<evidence type="ECO:0000313" key="10">
    <source>
        <dbReference type="EMBL" id="NGO47003.1"/>
    </source>
</evidence>
<keyword evidence="11" id="KW-1185">Reference proteome</keyword>
<accession>A0ABX0E381</accession>
<dbReference type="InterPro" id="IPR003838">
    <property type="entry name" value="ABC3_permease_C"/>
</dbReference>
<feature type="domain" description="ABC3 transporter permease C-terminal" evidence="9">
    <location>
        <begin position="675"/>
        <end position="789"/>
    </location>
</feature>
<evidence type="ECO:0000313" key="11">
    <source>
        <dbReference type="Proteomes" id="UP001518140"/>
    </source>
</evidence>
<feature type="transmembrane region" description="Helical" evidence="8">
    <location>
        <begin position="24"/>
        <end position="48"/>
    </location>
</feature>
<keyword evidence="3 8" id="KW-0812">Transmembrane</keyword>
<feature type="transmembrane region" description="Helical" evidence="8">
    <location>
        <begin position="716"/>
        <end position="749"/>
    </location>
</feature>
<feature type="transmembrane region" description="Helical" evidence="8">
    <location>
        <begin position="769"/>
        <end position="793"/>
    </location>
</feature>
<keyword evidence="4 8" id="KW-1133">Transmembrane helix</keyword>
<protein>
    <submittedName>
        <fullName evidence="10">ABC transporter permease</fullName>
    </submittedName>
</protein>
<feature type="transmembrane region" description="Helical" evidence="8">
    <location>
        <begin position="664"/>
        <end position="688"/>
    </location>
</feature>
<proteinExistence type="inferred from homology"/>
<reference evidence="10 11" key="1">
    <citation type="submission" date="2020-02" db="EMBL/GenBank/DDBJ databases">
        <title>Whole-genome analyses of novel actinobacteria.</title>
        <authorList>
            <person name="Sahin N."/>
            <person name="Tokatli A."/>
        </authorList>
    </citation>
    <scope>NUCLEOTIDE SEQUENCE [LARGE SCALE GENOMIC DNA]</scope>
    <source>
        <strain evidence="10 11">YC419</strain>
    </source>
</reference>
<feature type="transmembrane region" description="Helical" evidence="8">
    <location>
        <begin position="346"/>
        <end position="368"/>
    </location>
</feature>
<dbReference type="InterPro" id="IPR050250">
    <property type="entry name" value="Macrolide_Exporter_MacB"/>
</dbReference>
<keyword evidence="2" id="KW-1003">Cell membrane</keyword>
<dbReference type="Pfam" id="PF02687">
    <property type="entry name" value="FtsX"/>
    <property type="match status" value="2"/>
</dbReference>
<dbReference type="RefSeq" id="WP_165343529.1">
    <property type="nucleotide sequence ID" value="NZ_JAAKZX010000156.1"/>
</dbReference>
<organism evidence="10 11">
    <name type="scientific">Streptomyces ureilyticus</name>
    <dbReference type="NCBI Taxonomy" id="1775131"/>
    <lineage>
        <taxon>Bacteria</taxon>
        <taxon>Bacillati</taxon>
        <taxon>Actinomycetota</taxon>
        <taxon>Actinomycetes</taxon>
        <taxon>Kitasatosporales</taxon>
        <taxon>Streptomycetaceae</taxon>
        <taxon>Streptomyces</taxon>
    </lineage>
</organism>
<feature type="region of interest" description="Disordered" evidence="7">
    <location>
        <begin position="468"/>
        <end position="488"/>
    </location>
</feature>
<evidence type="ECO:0000256" key="7">
    <source>
        <dbReference type="SAM" id="MobiDB-lite"/>
    </source>
</evidence>
<evidence type="ECO:0000256" key="1">
    <source>
        <dbReference type="ARBA" id="ARBA00004651"/>
    </source>
</evidence>
<comment type="caution">
    <text evidence="10">The sequence shown here is derived from an EMBL/GenBank/DDBJ whole genome shotgun (WGS) entry which is preliminary data.</text>
</comment>
<feature type="domain" description="ABC3 transporter permease C-terminal" evidence="9">
    <location>
        <begin position="260"/>
        <end position="375"/>
    </location>
</feature>
<name>A0ABX0E381_9ACTN</name>
<feature type="transmembrane region" description="Helical" evidence="8">
    <location>
        <begin position="424"/>
        <end position="443"/>
    </location>
</feature>
<keyword evidence="5 8" id="KW-0472">Membrane</keyword>
<evidence type="ECO:0000256" key="5">
    <source>
        <dbReference type="ARBA" id="ARBA00023136"/>
    </source>
</evidence>
<comment type="similarity">
    <text evidence="6">Belongs to the ABC-4 integral membrane protein family.</text>
</comment>
<evidence type="ECO:0000259" key="9">
    <source>
        <dbReference type="Pfam" id="PF02687"/>
    </source>
</evidence>
<evidence type="ECO:0000256" key="6">
    <source>
        <dbReference type="ARBA" id="ARBA00038076"/>
    </source>
</evidence>
<comment type="subcellular location">
    <subcellularLocation>
        <location evidence="1">Cell membrane</location>
        <topology evidence="1">Multi-pass membrane protein</topology>
    </subcellularLocation>
</comment>
<evidence type="ECO:0000256" key="4">
    <source>
        <dbReference type="ARBA" id="ARBA00022989"/>
    </source>
</evidence>
<evidence type="ECO:0000256" key="2">
    <source>
        <dbReference type="ARBA" id="ARBA00022475"/>
    </source>
</evidence>
<evidence type="ECO:0000256" key="3">
    <source>
        <dbReference type="ARBA" id="ARBA00022692"/>
    </source>
</evidence>
<dbReference type="PANTHER" id="PTHR30572:SF4">
    <property type="entry name" value="ABC TRANSPORTER PERMEASE YTRF"/>
    <property type="match status" value="1"/>
</dbReference>
<feature type="transmembrane region" description="Helical" evidence="8">
    <location>
        <begin position="257"/>
        <end position="281"/>
    </location>
</feature>